<dbReference type="InterPro" id="IPR000086">
    <property type="entry name" value="NUDIX_hydrolase_dom"/>
</dbReference>
<evidence type="ECO:0000313" key="3">
    <source>
        <dbReference type="EMBL" id="JAP58701.1"/>
    </source>
</evidence>
<accession>A0A0X3Q3X8</accession>
<dbReference type="GO" id="GO:0047631">
    <property type="term" value="F:ADP-ribose diphosphatase activity"/>
    <property type="evidence" value="ECO:0007669"/>
    <property type="project" value="InterPro"/>
</dbReference>
<keyword evidence="1" id="KW-1133">Transmembrane helix</keyword>
<dbReference type="InterPro" id="IPR039989">
    <property type="entry name" value="NUDT9"/>
</dbReference>
<dbReference type="PANTHER" id="PTHR13030">
    <property type="entry name" value="NUDIX HYDROLASE"/>
    <property type="match status" value="1"/>
</dbReference>
<dbReference type="Pfam" id="PF00293">
    <property type="entry name" value="NUDIX"/>
    <property type="match status" value="1"/>
</dbReference>
<dbReference type="Gene3D" id="3.90.79.10">
    <property type="entry name" value="Nucleoside Triphosphate Pyrophosphohydrolase"/>
    <property type="match status" value="1"/>
</dbReference>
<keyword evidence="1" id="KW-0812">Transmembrane</keyword>
<dbReference type="PANTHER" id="PTHR13030:SF8">
    <property type="entry name" value="ADP-RIBOSE PYROPHOSPHATASE, MITOCHONDRIAL"/>
    <property type="match status" value="1"/>
</dbReference>
<dbReference type="EMBL" id="GEEE01004524">
    <property type="protein sequence ID" value="JAP58701.1"/>
    <property type="molecule type" value="Transcribed_RNA"/>
</dbReference>
<evidence type="ECO:0000256" key="1">
    <source>
        <dbReference type="SAM" id="Phobius"/>
    </source>
</evidence>
<dbReference type="CDD" id="cd03670">
    <property type="entry name" value="NUDIX_ADPRase_Nudt9"/>
    <property type="match status" value="1"/>
</dbReference>
<dbReference type="FunFam" id="3.90.79.10:FF:000021">
    <property type="entry name" value="ADP-ribose pyrophosphatase, mitochondrial isoform X1"/>
    <property type="match status" value="1"/>
</dbReference>
<dbReference type="PROSITE" id="PS51462">
    <property type="entry name" value="NUDIX"/>
    <property type="match status" value="1"/>
</dbReference>
<dbReference type="InterPro" id="IPR015797">
    <property type="entry name" value="NUDIX_hydrolase-like_dom_sf"/>
</dbReference>
<keyword evidence="1" id="KW-0472">Membrane</keyword>
<dbReference type="AlphaFoldDB" id="A0A0X3Q3X8"/>
<proteinExistence type="predicted"/>
<protein>
    <submittedName>
        <fullName evidence="3">ADP-ribose pyrophosphatase</fullName>
    </submittedName>
</protein>
<gene>
    <name evidence="3" type="primary">NUDT9</name>
    <name evidence="3" type="ORF">TR151762</name>
</gene>
<name>A0A0X3Q3X8_SCHSO</name>
<organism evidence="3">
    <name type="scientific">Schistocephalus solidus</name>
    <name type="common">Tapeworm</name>
    <dbReference type="NCBI Taxonomy" id="70667"/>
    <lineage>
        <taxon>Eukaryota</taxon>
        <taxon>Metazoa</taxon>
        <taxon>Spiralia</taxon>
        <taxon>Lophotrochozoa</taxon>
        <taxon>Platyhelminthes</taxon>
        <taxon>Cestoda</taxon>
        <taxon>Eucestoda</taxon>
        <taxon>Diphyllobothriidea</taxon>
        <taxon>Diphyllobothriidae</taxon>
        <taxon>Schistocephalus</taxon>
    </lineage>
</organism>
<feature type="domain" description="Nudix hydrolase" evidence="2">
    <location>
        <begin position="140"/>
        <end position="335"/>
    </location>
</feature>
<evidence type="ECO:0000259" key="2">
    <source>
        <dbReference type="PROSITE" id="PS51462"/>
    </source>
</evidence>
<dbReference type="SUPFAM" id="SSF55811">
    <property type="entry name" value="Nudix"/>
    <property type="match status" value="1"/>
</dbReference>
<feature type="transmembrane region" description="Helical" evidence="1">
    <location>
        <begin position="21"/>
        <end position="42"/>
    </location>
</feature>
<dbReference type="Pfam" id="PF25969">
    <property type="entry name" value="NUDT9_N"/>
    <property type="match status" value="1"/>
</dbReference>
<reference evidence="3" key="1">
    <citation type="submission" date="2016-01" db="EMBL/GenBank/DDBJ databases">
        <title>Reference transcriptome for the parasite Schistocephalus solidus: insights into the molecular evolution of parasitism.</title>
        <authorList>
            <person name="Hebert F.O."/>
            <person name="Grambauer S."/>
            <person name="Barber I."/>
            <person name="Landry C.R."/>
            <person name="Aubin-Horth N."/>
        </authorList>
    </citation>
    <scope>NUCLEOTIDE SEQUENCE</scope>
</reference>
<sequence>MLRLSPRLSNLFPALQMYSRAVVVGPSFAILSIIIGILWNFYSFSKVHDLNKAFDIATKRLHQKCRNAAYPLDPDVKRFPVPDAKVPWEIAFDDYTPVNYTHPSVWNALWADPDIRYDHSRKLNFNAIDNGVDRTSYPNPYKLNEDGLPLNPQGRTGMTGRGSLGRWGPNHAADPIVTRWKLDVQKKKAINPDSGKFILQFVAIKRRDTNEWAIPGGMVDPGESVSATLKREFSEEALCSVGAFGSELEEIRSQVNKAFKNGFEVYRGYVDDPRNTDHAWMETVAVNFHDDLGTGLAKFKLVAGDDAIATRWVDITPEVELYASHREFIALTAKLHDAHWPEK</sequence>